<accession>A0ABQ2LTI6</accession>
<proteinExistence type="predicted"/>
<comment type="caution">
    <text evidence="1">The sequence shown here is derived from an EMBL/GenBank/DDBJ whole genome shotgun (WGS) entry which is preliminary data.</text>
</comment>
<name>A0ABQ2LTI6_9MICC</name>
<sequence length="73" mass="7886">MAVIRGLSYPQALSTVWMNHTHVVHTVDTPVDSKTPGQSMNDKESGDCGKLGRFVDALWQVFHNCEGGGNIGS</sequence>
<organism evidence="1 2">
    <name type="scientific">Citricoccus zhacaiensis</name>
    <dbReference type="NCBI Taxonomy" id="489142"/>
    <lineage>
        <taxon>Bacteria</taxon>
        <taxon>Bacillati</taxon>
        <taxon>Actinomycetota</taxon>
        <taxon>Actinomycetes</taxon>
        <taxon>Micrococcales</taxon>
        <taxon>Micrococcaceae</taxon>
        <taxon>Citricoccus</taxon>
    </lineage>
</organism>
<evidence type="ECO:0000313" key="2">
    <source>
        <dbReference type="Proteomes" id="UP000642509"/>
    </source>
</evidence>
<dbReference type="EMBL" id="BMLQ01000002">
    <property type="protein sequence ID" value="GGO42996.1"/>
    <property type="molecule type" value="Genomic_DNA"/>
</dbReference>
<dbReference type="Proteomes" id="UP000642509">
    <property type="component" value="Unassembled WGS sequence"/>
</dbReference>
<protein>
    <submittedName>
        <fullName evidence="1">Uncharacterized protein</fullName>
    </submittedName>
</protein>
<evidence type="ECO:0000313" key="1">
    <source>
        <dbReference type="EMBL" id="GGO42996.1"/>
    </source>
</evidence>
<reference evidence="2" key="1">
    <citation type="journal article" date="2019" name="Int. J. Syst. Evol. Microbiol.">
        <title>The Global Catalogue of Microorganisms (GCM) 10K type strain sequencing project: providing services to taxonomists for standard genome sequencing and annotation.</title>
        <authorList>
            <consortium name="The Broad Institute Genomics Platform"/>
            <consortium name="The Broad Institute Genome Sequencing Center for Infectious Disease"/>
            <person name="Wu L."/>
            <person name="Ma J."/>
        </authorList>
    </citation>
    <scope>NUCLEOTIDE SEQUENCE [LARGE SCALE GENOMIC DNA]</scope>
    <source>
        <strain evidence="2">CGMCC 1.7064</strain>
    </source>
</reference>
<gene>
    <name evidence="1" type="ORF">GCM10010977_10170</name>
</gene>
<keyword evidence="2" id="KW-1185">Reference proteome</keyword>